<evidence type="ECO:0000313" key="5">
    <source>
        <dbReference type="Proteomes" id="UP000324705"/>
    </source>
</evidence>
<keyword evidence="3" id="KW-0812">Transmembrane</keyword>
<protein>
    <submittedName>
        <fullName evidence="4">Uncharacterized protein</fullName>
    </submittedName>
</protein>
<dbReference type="EMBL" id="LT934121">
    <property type="protein sequence ID" value="VAI41071.1"/>
    <property type="molecule type" value="Genomic_DNA"/>
</dbReference>
<evidence type="ECO:0000256" key="1">
    <source>
        <dbReference type="PROSITE-ProRule" id="PRU00259"/>
    </source>
</evidence>
<name>A0A9R0XQA5_TRITD</name>
<dbReference type="PANTHER" id="PTHR33115:SF58">
    <property type="entry name" value="CONDENSIN COMPLEX SUBUNIT 1 C-TERMINAL DOMAIN-CONTAINING PROTEIN"/>
    <property type="match status" value="1"/>
</dbReference>
<dbReference type="InterPro" id="IPR000225">
    <property type="entry name" value="Armadillo"/>
</dbReference>
<keyword evidence="5" id="KW-1185">Reference proteome</keyword>
<feature type="transmembrane region" description="Helical" evidence="3">
    <location>
        <begin position="119"/>
        <end position="142"/>
    </location>
</feature>
<feature type="transmembrane region" description="Helical" evidence="3">
    <location>
        <begin position="148"/>
        <end position="174"/>
    </location>
</feature>
<dbReference type="Proteomes" id="UP000324705">
    <property type="component" value="Chromosome 6A"/>
</dbReference>
<gene>
    <name evidence="4" type="ORF">TRITD_6Av1G000730</name>
</gene>
<dbReference type="Gramene" id="TRITD6Av1G000730.1">
    <property type="protein sequence ID" value="TRITD6Av1G000730.1"/>
    <property type="gene ID" value="TRITD6Av1G000730"/>
</dbReference>
<accession>A0A9R0XQA5</accession>
<dbReference type="SUPFAM" id="SSF48371">
    <property type="entry name" value="ARM repeat"/>
    <property type="match status" value="1"/>
</dbReference>
<feature type="compositionally biased region" description="Basic and acidic residues" evidence="2">
    <location>
        <begin position="776"/>
        <end position="795"/>
    </location>
</feature>
<feature type="transmembrane region" description="Helical" evidence="3">
    <location>
        <begin position="62"/>
        <end position="81"/>
    </location>
</feature>
<feature type="region of interest" description="Disordered" evidence="2">
    <location>
        <begin position="775"/>
        <end position="795"/>
    </location>
</feature>
<dbReference type="PROSITE" id="PS50176">
    <property type="entry name" value="ARM_REPEAT"/>
    <property type="match status" value="1"/>
</dbReference>
<feature type="transmembrane region" description="Helical" evidence="3">
    <location>
        <begin position="26"/>
        <end position="50"/>
    </location>
</feature>
<proteinExistence type="predicted"/>
<dbReference type="AlphaFoldDB" id="A0A9R0XQA5"/>
<organism evidence="4 5">
    <name type="scientific">Triticum turgidum subsp. durum</name>
    <name type="common">Durum wheat</name>
    <name type="synonym">Triticum durum</name>
    <dbReference type="NCBI Taxonomy" id="4567"/>
    <lineage>
        <taxon>Eukaryota</taxon>
        <taxon>Viridiplantae</taxon>
        <taxon>Streptophyta</taxon>
        <taxon>Embryophyta</taxon>
        <taxon>Tracheophyta</taxon>
        <taxon>Spermatophyta</taxon>
        <taxon>Magnoliopsida</taxon>
        <taxon>Liliopsida</taxon>
        <taxon>Poales</taxon>
        <taxon>Poaceae</taxon>
        <taxon>BOP clade</taxon>
        <taxon>Pooideae</taxon>
        <taxon>Triticodae</taxon>
        <taxon>Triticeae</taxon>
        <taxon>Triticinae</taxon>
        <taxon>Triticum</taxon>
    </lineage>
</organism>
<dbReference type="PANTHER" id="PTHR33115">
    <property type="entry name" value="ARM REPEAT SUPERFAMILY PROTEIN"/>
    <property type="match status" value="1"/>
</dbReference>
<dbReference type="InterPro" id="IPR016024">
    <property type="entry name" value="ARM-type_fold"/>
</dbReference>
<feature type="transmembrane region" description="Helical" evidence="3">
    <location>
        <begin position="195"/>
        <end position="213"/>
    </location>
</feature>
<keyword evidence="3" id="KW-0472">Membrane</keyword>
<reference evidence="4 5" key="1">
    <citation type="submission" date="2017-09" db="EMBL/GenBank/DDBJ databases">
        <authorList>
            <consortium name="International Durum Wheat Genome Sequencing Consortium (IDWGSC)"/>
            <person name="Milanesi L."/>
        </authorList>
    </citation>
    <scope>NUCLEOTIDE SEQUENCE [LARGE SCALE GENOMIC DNA]</scope>
    <source>
        <strain evidence="5">cv. Svevo</strain>
    </source>
</reference>
<evidence type="ECO:0000256" key="3">
    <source>
        <dbReference type="SAM" id="Phobius"/>
    </source>
</evidence>
<dbReference type="Gene3D" id="1.25.10.10">
    <property type="entry name" value="Leucine-rich Repeat Variant"/>
    <property type="match status" value="1"/>
</dbReference>
<feature type="repeat" description="ARM" evidence="1">
    <location>
        <begin position="510"/>
        <end position="539"/>
    </location>
</feature>
<sequence>MTDRLKQLLDDEQWREVNVINNYSVLMGYLSMAVKGLGFLVLTWTTVVLLGGFVSMLHKKDFWCLAFITLVQTAGIFDVVLNEKLSYITEAIFSSFSVGLDGVDGIIQTEIDINMMESYLSLLALTLAFLLKFLLACIFTLVHVLVLVVVLCPLAVIYVLGISISGGISLWRLIEHDYSNSESNGEASNLSPAMHTLYYLALLQGVLFFYRFLLRRMTNSLVRDVADDKYKCNPSDAQVVYDYLCETRRGCEKDPSFIKGRNLITVAVDKIGSNSPIDCIAGVKMLYTSICIVERKLERTIQGSADYHEQQDILSGQGMLMKHLILPTSSSRHVLNKLLETLDSKGIHDRDARYQAAVIVERLAFSIFLEEFPQGIQHISSLIMPLQEYTIAEPYQQEYEKHLFMTHSVTGGDDATGELRKEYKALLQQGMCILQKLAANGKNCRVINNTPDLVSKIMAPLTYDLLHHTTKDHGTWSDIVEGSVKVLGQLTSASGETGTKLRREISSCEEAISTLMRILSCNKCNEELQQRAMWVLTNLYMDTTESNGSKDSIVQEKERSYRDEFVRMLVDIFVKDNKCSSSIREYAGEVLSKICFHGRTSDAKIVLPTSDHVNNLTKVLLQDKNKTCKQAAAEILNHLFAHYIKDDGYLGKLNKAILEVIGEILCRGDETSNEKIQLAKPETDKESPVYYGLGKGISSSTSSGGQNNEKNVNGEILLCEFETRNENHGSDKPESDIESLLDNGQGKRIISSSSSHLQNDEKRVFRKTFSSIRKTHKEEDKEDVSGKQKIDRERQCDGTKEINEQDKVEERFQAVMKSNMSANLLSSLLSLCGMVVYDMMPDHDLAPLLDAPSFLNKLKDVVVKKGDQPKVENLLLCKAISKMAILLMGHNCRMLIKPGDLESLIQALSSASKNMLDLDHSMVFHCANRPFAITPSKVDRYTHVTTPSKLDRCTLASLVKKLHDMVPSTSSQ</sequence>
<dbReference type="InterPro" id="IPR011989">
    <property type="entry name" value="ARM-like"/>
</dbReference>
<keyword evidence="3" id="KW-1133">Transmembrane helix</keyword>
<evidence type="ECO:0000313" key="4">
    <source>
        <dbReference type="EMBL" id="VAI41071.1"/>
    </source>
</evidence>
<evidence type="ECO:0000256" key="2">
    <source>
        <dbReference type="SAM" id="MobiDB-lite"/>
    </source>
</evidence>